<dbReference type="Proteomes" id="UP001049176">
    <property type="component" value="Chromosome 1"/>
</dbReference>
<feature type="domain" description="MCM N-terminal" evidence="1">
    <location>
        <begin position="34"/>
        <end position="92"/>
    </location>
</feature>
<protein>
    <recommendedName>
        <fullName evidence="1">MCM N-terminal domain-containing protein</fullName>
    </recommendedName>
</protein>
<keyword evidence="3" id="KW-1185">Reference proteome</keyword>
<dbReference type="GeneID" id="66070445"/>
<dbReference type="Gene3D" id="3.30.1640.10">
    <property type="entry name" value="mini-chromosome maintenance (MCM) complex, chain A, domain 1"/>
    <property type="match status" value="1"/>
</dbReference>
<dbReference type="KEGG" id="more:E1B28_001369"/>
<dbReference type="InterPro" id="IPR012340">
    <property type="entry name" value="NA-bd_OB-fold"/>
</dbReference>
<dbReference type="AlphaFoldDB" id="A0A9P7V3F6"/>
<dbReference type="InterPro" id="IPR027925">
    <property type="entry name" value="MCM_N"/>
</dbReference>
<dbReference type="OrthoDB" id="10036721at2759"/>
<dbReference type="RefSeq" id="XP_043015998.1">
    <property type="nucleotide sequence ID" value="XM_043147293.1"/>
</dbReference>
<accession>A0A9P7V3F6</accession>
<organism evidence="2 3">
    <name type="scientific">Marasmius oreades</name>
    <name type="common">fairy-ring Marasmius</name>
    <dbReference type="NCBI Taxonomy" id="181124"/>
    <lineage>
        <taxon>Eukaryota</taxon>
        <taxon>Fungi</taxon>
        <taxon>Dikarya</taxon>
        <taxon>Basidiomycota</taxon>
        <taxon>Agaricomycotina</taxon>
        <taxon>Agaricomycetes</taxon>
        <taxon>Agaricomycetidae</taxon>
        <taxon>Agaricales</taxon>
        <taxon>Marasmiineae</taxon>
        <taxon>Marasmiaceae</taxon>
        <taxon>Marasmius</taxon>
    </lineage>
</organism>
<dbReference type="SUPFAM" id="SSF50249">
    <property type="entry name" value="Nucleic acid-binding proteins"/>
    <property type="match status" value="1"/>
</dbReference>
<proteinExistence type="predicted"/>
<evidence type="ECO:0000259" key="1">
    <source>
        <dbReference type="Pfam" id="PF14551"/>
    </source>
</evidence>
<comment type="caution">
    <text evidence="2">The sequence shown here is derived from an EMBL/GenBank/DDBJ whole genome shotgun (WGS) entry which is preliminary data.</text>
</comment>
<sequence>MSGYEANNVYFVTTQNPSDPVAPESPAEIESFLLDFILQYRVGEEFLYRDKLRGNLLLKEHVLEIDLRHVGLYNEELAYAIQERPTEILPLARLKRYFNLWV</sequence>
<evidence type="ECO:0000313" key="3">
    <source>
        <dbReference type="Proteomes" id="UP001049176"/>
    </source>
</evidence>
<reference evidence="2" key="1">
    <citation type="journal article" date="2021" name="Genome Biol. Evol.">
        <title>The assembled and annotated genome of the fairy-ring fungus Marasmius oreades.</title>
        <authorList>
            <person name="Hiltunen M."/>
            <person name="Ament-Velasquez S.L."/>
            <person name="Johannesson H."/>
        </authorList>
    </citation>
    <scope>NUCLEOTIDE SEQUENCE</scope>
    <source>
        <strain evidence="2">03SP1</strain>
    </source>
</reference>
<dbReference type="Pfam" id="PF14551">
    <property type="entry name" value="MCM_N"/>
    <property type="match status" value="1"/>
</dbReference>
<name>A0A9P7V3F6_9AGAR</name>
<dbReference type="EMBL" id="CM032181">
    <property type="protein sequence ID" value="KAG7099528.1"/>
    <property type="molecule type" value="Genomic_DNA"/>
</dbReference>
<evidence type="ECO:0000313" key="2">
    <source>
        <dbReference type="EMBL" id="KAG7099528.1"/>
    </source>
</evidence>
<gene>
    <name evidence="2" type="ORF">E1B28_001369</name>
</gene>